<dbReference type="RefSeq" id="WP_143141549.1">
    <property type="nucleotide sequence ID" value="NZ_FOMX01000082.1"/>
</dbReference>
<feature type="region of interest" description="Disordered" evidence="1">
    <location>
        <begin position="1"/>
        <end position="21"/>
    </location>
</feature>
<dbReference type="InterPro" id="IPR032466">
    <property type="entry name" value="Metal_Hydrolase"/>
</dbReference>
<evidence type="ECO:0000313" key="4">
    <source>
        <dbReference type="Proteomes" id="UP000199400"/>
    </source>
</evidence>
<gene>
    <name evidence="3" type="ORF">SAMN02745121_08951</name>
</gene>
<dbReference type="SUPFAM" id="SSF51556">
    <property type="entry name" value="Metallo-dependent hydrolases"/>
    <property type="match status" value="1"/>
</dbReference>
<keyword evidence="4" id="KW-1185">Reference proteome</keyword>
<proteinExistence type="predicted"/>
<dbReference type="SUPFAM" id="SSF51338">
    <property type="entry name" value="Composite domain of metallo-dependent hydrolases"/>
    <property type="match status" value="1"/>
</dbReference>
<dbReference type="PANTHER" id="PTHR43135">
    <property type="entry name" value="ALPHA-D-RIBOSE 1-METHYLPHOSPHONATE 5-TRIPHOSPHATE DIPHOSPHATASE"/>
    <property type="match status" value="1"/>
</dbReference>
<dbReference type="InterPro" id="IPR011059">
    <property type="entry name" value="Metal-dep_hydrolase_composite"/>
</dbReference>
<dbReference type="EMBL" id="FOMX01000082">
    <property type="protein sequence ID" value="SFF45322.1"/>
    <property type="molecule type" value="Genomic_DNA"/>
</dbReference>
<reference evidence="4" key="1">
    <citation type="submission" date="2016-10" db="EMBL/GenBank/DDBJ databases">
        <authorList>
            <person name="Varghese N."/>
            <person name="Submissions S."/>
        </authorList>
    </citation>
    <scope>NUCLEOTIDE SEQUENCE [LARGE SCALE GENOMIC DNA]</scope>
    <source>
        <strain evidence="4">ATCC 25963</strain>
    </source>
</reference>
<dbReference type="AlphaFoldDB" id="A0A1I2ISC2"/>
<sequence length="460" mass="49154">MVSRGRLRPPDGAGGRPREHARPRAWALVGLLAATGLGCRPEQPVPDQPVPANIPASNLTVYKFARVITAPHQVVEGGAVVVDGKRFHSVLAAGEPLPAGARIVDRGRYTAIPGLIDAHTHITFCWDPAWGYRAPTDPFQIAQSKAQLEPLVEANGRTLLSLGVTTIRDLGSDNQLDLETAARIEAGELVGPRIFGAGDGVWSSRLAPKESTRPGQADGPEQVAATVRREIEAGVKVVKLWATTGSDDDLSGERTYSYEEIKAAVDIAHAHGIPVAVHDTLGTVTDDIVRAGADSVEHPRKLSPDTLAAMRERGVVYVPTIHHNRYYRDNIDRFGFSPDKRAAFDAFIADNIATAKAARAAGVTIVMGSDAVYTGFGESTRELDVFVHDVGMTPMEALATATTDAAKLLRADDRIGAIRPHYLADFVVIDGDLSQIEHIHNVVEVVKEGAVVFQAAAAGN</sequence>
<accession>A0A1I2ISC2</accession>
<dbReference type="GO" id="GO:0016810">
    <property type="term" value="F:hydrolase activity, acting on carbon-nitrogen (but not peptide) bonds"/>
    <property type="evidence" value="ECO:0007669"/>
    <property type="project" value="InterPro"/>
</dbReference>
<name>A0A1I2ISC2_9BACT</name>
<dbReference type="Gene3D" id="2.30.40.10">
    <property type="entry name" value="Urease, subunit C, domain 1"/>
    <property type="match status" value="1"/>
</dbReference>
<dbReference type="Gene3D" id="3.20.20.140">
    <property type="entry name" value="Metal-dependent hydrolases"/>
    <property type="match status" value="1"/>
</dbReference>
<organism evidence="3 4">
    <name type="scientific">Nannocystis exedens</name>
    <dbReference type="NCBI Taxonomy" id="54"/>
    <lineage>
        <taxon>Bacteria</taxon>
        <taxon>Pseudomonadati</taxon>
        <taxon>Myxococcota</taxon>
        <taxon>Polyangia</taxon>
        <taxon>Nannocystales</taxon>
        <taxon>Nannocystaceae</taxon>
        <taxon>Nannocystis</taxon>
    </lineage>
</organism>
<evidence type="ECO:0000313" key="3">
    <source>
        <dbReference type="EMBL" id="SFF45322.1"/>
    </source>
</evidence>
<dbReference type="Pfam" id="PF01979">
    <property type="entry name" value="Amidohydro_1"/>
    <property type="match status" value="1"/>
</dbReference>
<dbReference type="InterPro" id="IPR051781">
    <property type="entry name" value="Metallo-dep_Hydrolase"/>
</dbReference>
<dbReference type="Proteomes" id="UP000199400">
    <property type="component" value="Unassembled WGS sequence"/>
</dbReference>
<evidence type="ECO:0000256" key="1">
    <source>
        <dbReference type="SAM" id="MobiDB-lite"/>
    </source>
</evidence>
<evidence type="ECO:0000259" key="2">
    <source>
        <dbReference type="Pfam" id="PF01979"/>
    </source>
</evidence>
<protein>
    <submittedName>
        <fullName evidence="3">Imidazolonepropionase</fullName>
    </submittedName>
</protein>
<dbReference type="PANTHER" id="PTHR43135:SF3">
    <property type="entry name" value="ALPHA-D-RIBOSE 1-METHYLPHOSPHONATE 5-TRIPHOSPHATE DIPHOSPHATASE"/>
    <property type="match status" value="1"/>
</dbReference>
<feature type="domain" description="Amidohydrolase-related" evidence="2">
    <location>
        <begin position="111"/>
        <end position="451"/>
    </location>
</feature>
<dbReference type="InterPro" id="IPR006680">
    <property type="entry name" value="Amidohydro-rel"/>
</dbReference>
<dbReference type="STRING" id="54.SAMN02745121_08951"/>
<dbReference type="OrthoDB" id="9782972at2"/>